<dbReference type="Pfam" id="PF13439">
    <property type="entry name" value="Glyco_transf_4"/>
    <property type="match status" value="1"/>
</dbReference>
<dbReference type="CDD" id="cd03801">
    <property type="entry name" value="GT4_PimA-like"/>
    <property type="match status" value="1"/>
</dbReference>
<keyword evidence="1 4" id="KW-0808">Transferase</keyword>
<keyword evidence="5" id="KW-1185">Reference proteome</keyword>
<dbReference type="InterPro" id="IPR028098">
    <property type="entry name" value="Glyco_trans_4-like_N"/>
</dbReference>
<proteinExistence type="predicted"/>
<gene>
    <name evidence="4" type="ordered locus">Rahaq2_0614</name>
</gene>
<dbReference type="InterPro" id="IPR001296">
    <property type="entry name" value="Glyco_trans_1"/>
</dbReference>
<dbReference type="HOGENOM" id="CLU_061541_1_0_6"/>
<dbReference type="STRING" id="745277.Rahaq2_0614"/>
<dbReference type="EMBL" id="CP003244">
    <property type="protein sequence ID" value="AEX50541.1"/>
    <property type="molecule type" value="Genomic_DNA"/>
</dbReference>
<dbReference type="GO" id="GO:0016757">
    <property type="term" value="F:glycosyltransferase activity"/>
    <property type="evidence" value="ECO:0007669"/>
    <property type="project" value="InterPro"/>
</dbReference>
<dbReference type="KEGG" id="raq:Rahaq2_0614"/>
<dbReference type="AlphaFoldDB" id="H2IUE7"/>
<evidence type="ECO:0000313" key="5">
    <source>
        <dbReference type="Proteomes" id="UP000009010"/>
    </source>
</evidence>
<name>H2IUE7_RAHAC</name>
<reference evidence="4 5" key="1">
    <citation type="journal article" date="2012" name="J. Bacteriol.">
        <title>Complete Genome Sequence of Rahnella aquatilis CIP 78.65.</title>
        <authorList>
            <person name="Martinez R.J."/>
            <person name="Bruce D."/>
            <person name="Detter C."/>
            <person name="Goodwin L.A."/>
            <person name="Han J."/>
            <person name="Han C.S."/>
            <person name="Held B."/>
            <person name="Land M.L."/>
            <person name="Mikhailova N."/>
            <person name="Nolan M."/>
            <person name="Pennacchio L."/>
            <person name="Pitluck S."/>
            <person name="Tapia R."/>
            <person name="Woyke T."/>
            <person name="Sobecky P.A."/>
        </authorList>
    </citation>
    <scope>NUCLEOTIDE SEQUENCE [LARGE SCALE GENOMIC DNA]</scope>
    <source>
        <strain evidence="5">ATCC 33071 / DSM 4594 / JCM 1683 / NBRC 105701 / NCIMB 13365 / CIP 78.65</strain>
    </source>
</reference>
<feature type="domain" description="Glycosyltransferase subfamily 4-like N-terminal" evidence="3">
    <location>
        <begin position="56"/>
        <end position="144"/>
    </location>
</feature>
<dbReference type="RefSeq" id="WP_014333797.1">
    <property type="nucleotide sequence ID" value="NC_016818.1"/>
</dbReference>
<dbReference type="PANTHER" id="PTHR46401:SF2">
    <property type="entry name" value="GLYCOSYLTRANSFERASE WBBK-RELATED"/>
    <property type="match status" value="1"/>
</dbReference>
<dbReference type="Gene3D" id="3.40.50.2000">
    <property type="entry name" value="Glycogen Phosphorylase B"/>
    <property type="match status" value="2"/>
</dbReference>
<evidence type="ECO:0000259" key="2">
    <source>
        <dbReference type="Pfam" id="PF00534"/>
    </source>
</evidence>
<dbReference type="PANTHER" id="PTHR46401">
    <property type="entry name" value="GLYCOSYLTRANSFERASE WBBK-RELATED"/>
    <property type="match status" value="1"/>
</dbReference>
<protein>
    <submittedName>
        <fullName evidence="4">Glycosyltransferase</fullName>
    </submittedName>
</protein>
<feature type="domain" description="Glycosyl transferase family 1" evidence="2">
    <location>
        <begin position="160"/>
        <end position="307"/>
    </location>
</feature>
<reference evidence="5" key="2">
    <citation type="submission" date="2012-01" db="EMBL/GenBank/DDBJ databases">
        <title>Complete sequence of chromosome of Rahnella aquatilis CIP 78.65.</title>
        <authorList>
            <person name="Lucas S."/>
            <person name="Han J."/>
            <person name="Lapidus A."/>
            <person name="Cheng J.-F."/>
            <person name="Goodwin L."/>
            <person name="Pitluck S."/>
            <person name="Peters L."/>
            <person name="Ovchinnikova G."/>
            <person name="Held B."/>
            <person name="Detter J.C."/>
            <person name="Han C."/>
            <person name="Tapia R."/>
            <person name="Land M."/>
            <person name="Hauser L."/>
            <person name="Kyrpides N."/>
            <person name="Ivanova N."/>
            <person name="Pagani I."/>
            <person name="Sobecky P."/>
            <person name="Martinez R."/>
            <person name="Woyke T."/>
        </authorList>
    </citation>
    <scope>NUCLEOTIDE SEQUENCE [LARGE SCALE GENOMIC DNA]</scope>
    <source>
        <strain evidence="5">ATCC 33071 / DSM 4594 / JCM 1683 / NBRC 105701 / NCIMB 13365 / CIP 78.65</strain>
    </source>
</reference>
<evidence type="ECO:0000313" key="4">
    <source>
        <dbReference type="EMBL" id="AEX50541.1"/>
    </source>
</evidence>
<evidence type="ECO:0000256" key="1">
    <source>
        <dbReference type="ARBA" id="ARBA00022679"/>
    </source>
</evidence>
<sequence length="332" mass="37977">MKNSETKKVNVVFGVYPWAFDCPGGGERQLMAWKYHLELRGHNVTLYDPWKPVPEEFKIFHFFSVMPGSFQLCEYIKKKGYALVITPNLWVTPETKWDYPHDDIQRLISIADRIVVNSSLEAKALSEVYDIEIERFRVVYNGVEKSFFNIATPDLFHSYSKLMDKRYLLNVANVEPRKNQLRFLQALKDHPELTLVVVGHARDSAYLEECKQVGKEQFVYLGPLEYGSELLRSSMAGAEAFVMPSTLETPSIAALEAAASGCRILVTEVGSTKEYFGDNAIYIDPNSNASMSHGIGQVLTMPKQCLRQRTHDNFTWENVILDLEKIYRELLS</sequence>
<dbReference type="eggNOG" id="COG0438">
    <property type="taxonomic scope" value="Bacteria"/>
</dbReference>
<organism evidence="4 5">
    <name type="scientific">Rahnella aquatilis (strain ATCC 33071 / DSM 4594 / JCM 1683 / NBRC 105701 / NCIMB 13365 / CIP 78.65)</name>
    <dbReference type="NCBI Taxonomy" id="745277"/>
    <lineage>
        <taxon>Bacteria</taxon>
        <taxon>Pseudomonadati</taxon>
        <taxon>Pseudomonadota</taxon>
        <taxon>Gammaproteobacteria</taxon>
        <taxon>Enterobacterales</taxon>
        <taxon>Yersiniaceae</taxon>
        <taxon>Rahnella</taxon>
    </lineage>
</organism>
<dbReference type="Proteomes" id="UP000009010">
    <property type="component" value="Chromosome"/>
</dbReference>
<dbReference type="PATRIC" id="fig|745277.3.peg.582"/>
<accession>H2IUE7</accession>
<dbReference type="SUPFAM" id="SSF53756">
    <property type="entry name" value="UDP-Glycosyltransferase/glycogen phosphorylase"/>
    <property type="match status" value="1"/>
</dbReference>
<evidence type="ECO:0000259" key="3">
    <source>
        <dbReference type="Pfam" id="PF13439"/>
    </source>
</evidence>
<dbReference type="Pfam" id="PF00534">
    <property type="entry name" value="Glycos_transf_1"/>
    <property type="match status" value="1"/>
</dbReference>
<dbReference type="GO" id="GO:0009103">
    <property type="term" value="P:lipopolysaccharide biosynthetic process"/>
    <property type="evidence" value="ECO:0007669"/>
    <property type="project" value="TreeGrafter"/>
</dbReference>